<dbReference type="PANTHER" id="PTHR35185:SF1">
    <property type="entry name" value="UPF0619 GPI-ANCHORED MEMBRANE PROTEIN C1322.10"/>
    <property type="match status" value="1"/>
</dbReference>
<evidence type="ECO:0000313" key="4">
    <source>
        <dbReference type="Proteomes" id="UP000284842"/>
    </source>
</evidence>
<sequence length="171" mass="18009">MRAFAVLFCLFASSLAYSVTRPSTGQGWNNDGGQVLSWQRVDTDRANFTAVLINPNQEQQILAALVDGTLGTAKMNPPSGGWPTGNGFRVRLVRDSQSLSSILAESQTFEIEDVPVTLRTATSTLPTTAPTNAPTTSIDQGTPIPTTGAASSVSVQTALVAFMSMLGFALV</sequence>
<comment type="caution">
    <text evidence="3">The sequence shown here is derived from an EMBL/GenBank/DDBJ whole genome shotgun (WGS) entry which is preliminary data.</text>
</comment>
<dbReference type="STRING" id="181874.A0A409YM23"/>
<dbReference type="InterPro" id="IPR052479">
    <property type="entry name" value="GPI-anchor_Adhesion_Reg"/>
</dbReference>
<gene>
    <name evidence="3" type="ORF">CVT24_010637</name>
</gene>
<dbReference type="InParanoid" id="A0A409YM23"/>
<dbReference type="AlphaFoldDB" id="A0A409YM23"/>
<feature type="signal peptide" evidence="2">
    <location>
        <begin position="1"/>
        <end position="16"/>
    </location>
</feature>
<dbReference type="Proteomes" id="UP000284842">
    <property type="component" value="Unassembled WGS sequence"/>
</dbReference>
<accession>A0A409YM23</accession>
<evidence type="ECO:0000256" key="2">
    <source>
        <dbReference type="SAM" id="SignalP"/>
    </source>
</evidence>
<keyword evidence="1 2" id="KW-0732">Signal</keyword>
<keyword evidence="4" id="KW-1185">Reference proteome</keyword>
<protein>
    <submittedName>
        <fullName evidence="3">Uncharacterized protein</fullName>
    </submittedName>
</protein>
<name>A0A409YM23_9AGAR</name>
<dbReference type="PANTHER" id="PTHR35185">
    <property type="entry name" value="SERINE/THREONINE-RICH PROTEIN ADG2-RELATED"/>
    <property type="match status" value="1"/>
</dbReference>
<proteinExistence type="predicted"/>
<dbReference type="EMBL" id="NHTK01000995">
    <property type="protein sequence ID" value="PPR04062.1"/>
    <property type="molecule type" value="Genomic_DNA"/>
</dbReference>
<reference evidence="3 4" key="1">
    <citation type="journal article" date="2018" name="Evol. Lett.">
        <title>Horizontal gene cluster transfer increased hallucinogenic mushroom diversity.</title>
        <authorList>
            <person name="Reynolds H.T."/>
            <person name="Vijayakumar V."/>
            <person name="Gluck-Thaler E."/>
            <person name="Korotkin H.B."/>
            <person name="Matheny P.B."/>
            <person name="Slot J.C."/>
        </authorList>
    </citation>
    <scope>NUCLEOTIDE SEQUENCE [LARGE SCALE GENOMIC DNA]</scope>
    <source>
        <strain evidence="3 4">2629</strain>
    </source>
</reference>
<evidence type="ECO:0000256" key="1">
    <source>
        <dbReference type="ARBA" id="ARBA00022729"/>
    </source>
</evidence>
<evidence type="ECO:0000313" key="3">
    <source>
        <dbReference type="EMBL" id="PPR04062.1"/>
    </source>
</evidence>
<feature type="chain" id="PRO_5019576690" evidence="2">
    <location>
        <begin position="17"/>
        <end position="171"/>
    </location>
</feature>
<organism evidence="3 4">
    <name type="scientific">Panaeolus cyanescens</name>
    <dbReference type="NCBI Taxonomy" id="181874"/>
    <lineage>
        <taxon>Eukaryota</taxon>
        <taxon>Fungi</taxon>
        <taxon>Dikarya</taxon>
        <taxon>Basidiomycota</taxon>
        <taxon>Agaricomycotina</taxon>
        <taxon>Agaricomycetes</taxon>
        <taxon>Agaricomycetidae</taxon>
        <taxon>Agaricales</taxon>
        <taxon>Agaricineae</taxon>
        <taxon>Galeropsidaceae</taxon>
        <taxon>Panaeolus</taxon>
    </lineage>
</organism>
<dbReference type="OrthoDB" id="5316007at2759"/>